<dbReference type="Proteomes" id="UP000254519">
    <property type="component" value="Unassembled WGS sequence"/>
</dbReference>
<evidence type="ECO:0000256" key="7">
    <source>
        <dbReference type="ARBA" id="ARBA00023239"/>
    </source>
</evidence>
<dbReference type="Pfam" id="PF02586">
    <property type="entry name" value="SRAP"/>
    <property type="match status" value="1"/>
</dbReference>
<organism evidence="9 10">
    <name type="scientific">Sporosarcina pasteurii</name>
    <name type="common">Bacillus pasteurii</name>
    <dbReference type="NCBI Taxonomy" id="1474"/>
    <lineage>
        <taxon>Bacteria</taxon>
        <taxon>Bacillati</taxon>
        <taxon>Bacillota</taxon>
        <taxon>Bacilli</taxon>
        <taxon>Bacillales</taxon>
        <taxon>Caryophanaceae</taxon>
        <taxon>Sporosarcina</taxon>
    </lineage>
</organism>
<dbReference type="GO" id="GO:0008233">
    <property type="term" value="F:peptidase activity"/>
    <property type="evidence" value="ECO:0007669"/>
    <property type="project" value="UniProtKB-KW"/>
</dbReference>
<protein>
    <recommendedName>
        <fullName evidence="8">Abasic site processing protein</fullName>
        <ecNumber evidence="8">3.4.-.-</ecNumber>
    </recommendedName>
</protein>
<evidence type="ECO:0000256" key="1">
    <source>
        <dbReference type="ARBA" id="ARBA00008136"/>
    </source>
</evidence>
<dbReference type="PANTHER" id="PTHR13604:SF0">
    <property type="entry name" value="ABASIC SITE PROCESSING PROTEIN HMCES"/>
    <property type="match status" value="1"/>
</dbReference>
<sequence>MCGRFSMTSPIEQIQLAFELSNMSELNITPRYNVAPSQQVFSIVSDGENKRGGFLKWGLVPSWAKDSRIGYKMINARSETVDTKPSFKNLLKRRRCLIVADGFYEWKNDGGQKQPFRIKMKDDRVFTFAGLWDRWQKDGETIHSCTIITTEANDVVSGIHDRMPVILPEEKQDIWLNSTVQDSSYLKKLLKPYQPEEMTAFQVSTLVNSPKNDVPEIINSL</sequence>
<dbReference type="Gene3D" id="3.90.1680.10">
    <property type="entry name" value="SOS response associated peptidase-like"/>
    <property type="match status" value="1"/>
</dbReference>
<dbReference type="GO" id="GO:0003697">
    <property type="term" value="F:single-stranded DNA binding"/>
    <property type="evidence" value="ECO:0007669"/>
    <property type="project" value="InterPro"/>
</dbReference>
<dbReference type="InterPro" id="IPR003738">
    <property type="entry name" value="SRAP"/>
</dbReference>
<dbReference type="OrthoDB" id="9782620at2"/>
<keyword evidence="5" id="KW-0190">Covalent protein-DNA linkage</keyword>
<dbReference type="InterPro" id="IPR036590">
    <property type="entry name" value="SRAP-like"/>
</dbReference>
<dbReference type="GO" id="GO:0106300">
    <property type="term" value="P:protein-DNA covalent cross-linking repair"/>
    <property type="evidence" value="ECO:0007669"/>
    <property type="project" value="InterPro"/>
</dbReference>
<accession>A0A380C5S3</accession>
<dbReference type="EMBL" id="UGYZ01000002">
    <property type="protein sequence ID" value="SUJ13409.1"/>
    <property type="molecule type" value="Genomic_DNA"/>
</dbReference>
<name>A0A380C5S3_SPOPA</name>
<proteinExistence type="inferred from homology"/>
<evidence type="ECO:0000256" key="4">
    <source>
        <dbReference type="ARBA" id="ARBA00022801"/>
    </source>
</evidence>
<dbReference type="GO" id="GO:0016829">
    <property type="term" value="F:lyase activity"/>
    <property type="evidence" value="ECO:0007669"/>
    <property type="project" value="UniProtKB-KW"/>
</dbReference>
<keyword evidence="3" id="KW-0227">DNA damage</keyword>
<evidence type="ECO:0000256" key="8">
    <source>
        <dbReference type="RuleBase" id="RU364100"/>
    </source>
</evidence>
<evidence type="ECO:0000256" key="2">
    <source>
        <dbReference type="ARBA" id="ARBA00022670"/>
    </source>
</evidence>
<evidence type="ECO:0000256" key="3">
    <source>
        <dbReference type="ARBA" id="ARBA00022763"/>
    </source>
</evidence>
<evidence type="ECO:0000313" key="9">
    <source>
        <dbReference type="EMBL" id="SUJ13409.1"/>
    </source>
</evidence>
<evidence type="ECO:0000256" key="5">
    <source>
        <dbReference type="ARBA" id="ARBA00023124"/>
    </source>
</evidence>
<dbReference type="GO" id="GO:0006508">
    <property type="term" value="P:proteolysis"/>
    <property type="evidence" value="ECO:0007669"/>
    <property type="project" value="UniProtKB-KW"/>
</dbReference>
<keyword evidence="2 8" id="KW-0645">Protease</keyword>
<dbReference type="EC" id="3.4.-.-" evidence="8"/>
<gene>
    <name evidence="9" type="primary">yedK</name>
    <name evidence="9" type="ORF">NCTC4822_02289</name>
</gene>
<evidence type="ECO:0000313" key="10">
    <source>
        <dbReference type="Proteomes" id="UP000254519"/>
    </source>
</evidence>
<keyword evidence="10" id="KW-1185">Reference proteome</keyword>
<keyword evidence="4 8" id="KW-0378">Hydrolase</keyword>
<keyword evidence="6" id="KW-0238">DNA-binding</keyword>
<dbReference type="RefSeq" id="WP_115362298.1">
    <property type="nucleotide sequence ID" value="NZ_CP038012.1"/>
</dbReference>
<evidence type="ECO:0000256" key="6">
    <source>
        <dbReference type="ARBA" id="ARBA00023125"/>
    </source>
</evidence>
<reference evidence="9 10" key="1">
    <citation type="submission" date="2018-06" db="EMBL/GenBank/DDBJ databases">
        <authorList>
            <consortium name="Pathogen Informatics"/>
            <person name="Doyle S."/>
        </authorList>
    </citation>
    <scope>NUCLEOTIDE SEQUENCE [LARGE SCALE GENOMIC DNA]</scope>
    <source>
        <strain evidence="10">ATCC 11859 / DSM 33 / NCIB 8841 / NCTC 4822</strain>
    </source>
</reference>
<dbReference type="AlphaFoldDB" id="A0A380C5S3"/>
<dbReference type="PANTHER" id="PTHR13604">
    <property type="entry name" value="DC12-RELATED"/>
    <property type="match status" value="1"/>
</dbReference>
<comment type="similarity">
    <text evidence="1 8">Belongs to the SOS response-associated peptidase family.</text>
</comment>
<dbReference type="SUPFAM" id="SSF143081">
    <property type="entry name" value="BB1717-like"/>
    <property type="match status" value="1"/>
</dbReference>
<keyword evidence="7" id="KW-0456">Lyase</keyword>